<dbReference type="Pfam" id="PF08666">
    <property type="entry name" value="SAF"/>
    <property type="match status" value="1"/>
</dbReference>
<reference evidence="4" key="1">
    <citation type="submission" date="2003-06" db="EMBL/GenBank/DDBJ databases">
        <title>The complete genome sequence of Haemophilus ducreyi.</title>
        <authorList>
            <person name="Munson R.S. Jr."/>
            <person name="Ray W.C."/>
            <person name="Mahairas G."/>
            <person name="Sabo P."/>
            <person name="Mungur R."/>
            <person name="Johnson L."/>
            <person name="Nguyen D."/>
            <person name="Wang J."/>
            <person name="Forst C."/>
            <person name="Hood L."/>
        </authorList>
    </citation>
    <scope>NUCLEOTIDE SEQUENCE [LARGE SCALE GENOMIC DNA]</scope>
    <source>
        <strain evidence="4">35000HP / ATCC 700724</strain>
    </source>
</reference>
<dbReference type="KEGG" id="hdu:HD_1308"/>
<keyword evidence="1" id="KW-1133">Transmembrane helix</keyword>
<keyword evidence="1" id="KW-0472">Membrane</keyword>
<dbReference type="eggNOG" id="ENOG5032WJB">
    <property type="taxonomic scope" value="Bacteria"/>
</dbReference>
<keyword evidence="4" id="KW-1185">Reference proteome</keyword>
<organism evidence="3 4">
    <name type="scientific">Haemophilus ducreyi (strain 35000HP / ATCC 700724)</name>
    <dbReference type="NCBI Taxonomy" id="233412"/>
    <lineage>
        <taxon>Bacteria</taxon>
        <taxon>Pseudomonadati</taxon>
        <taxon>Pseudomonadota</taxon>
        <taxon>Gammaproteobacteria</taxon>
        <taxon>Pasteurellales</taxon>
        <taxon>Pasteurellaceae</taxon>
        <taxon>Haemophilus</taxon>
    </lineage>
</organism>
<dbReference type="STRING" id="233412.HD_1308"/>
<evidence type="ECO:0000256" key="1">
    <source>
        <dbReference type="SAM" id="Phobius"/>
    </source>
</evidence>
<dbReference type="InterPro" id="IPR013974">
    <property type="entry name" value="SAF"/>
</dbReference>
<keyword evidence="1" id="KW-0812">Transmembrane</keyword>
<evidence type="ECO:0000313" key="3">
    <source>
        <dbReference type="EMBL" id="AAP96129.1"/>
    </source>
</evidence>
<dbReference type="AlphaFoldDB" id="G1UB98"/>
<dbReference type="RefSeq" id="WP_010945178.1">
    <property type="nucleotide sequence ID" value="NC_002940.2"/>
</dbReference>
<dbReference type="Proteomes" id="UP000001022">
    <property type="component" value="Chromosome"/>
</dbReference>
<sequence>MNYRSLFILSIIILAVGFGGLFFLPDDQLNTPQQTTTQGEVAKAPQSKPSQSEKVITTVTLNHDIEKGTLLQPEDYTVSELTVPENSPLVESDVKELVDSAANKSLQGFLVAENLSKGSLLNQKVLIDPEDPRFILMSIDPQQEVAYRIYIKEAERYLLDSIRGGDMVSVYSVQQDLGRPERDQNSLAKIAENFKVLKVKKFSPQQADPNNDENTKKTDTEYNKDFLGYLSLKVDAMQLKEFYSLDKQARLIVLPTTNDEATEVNHRGMFIRQLRGRN</sequence>
<protein>
    <submittedName>
        <fullName evidence="3">Flp operon protein C</fullName>
    </submittedName>
</protein>
<gene>
    <name evidence="3" type="ordered locus">HD_1308</name>
</gene>
<dbReference type="OrthoDB" id="5675798at2"/>
<evidence type="ECO:0000259" key="2">
    <source>
        <dbReference type="Pfam" id="PF08666"/>
    </source>
</evidence>
<evidence type="ECO:0000313" key="4">
    <source>
        <dbReference type="Proteomes" id="UP000001022"/>
    </source>
</evidence>
<proteinExistence type="predicted"/>
<feature type="domain" description="SAF" evidence="2">
    <location>
        <begin position="58"/>
        <end position="124"/>
    </location>
</feature>
<accession>G1UB98</accession>
<dbReference type="HOGENOM" id="CLU_1014248_0_0_6"/>
<dbReference type="EMBL" id="AE017143">
    <property type="protein sequence ID" value="AAP96129.1"/>
    <property type="molecule type" value="Genomic_DNA"/>
</dbReference>
<name>G1UB98_HAEDU</name>
<feature type="transmembrane region" description="Helical" evidence="1">
    <location>
        <begin position="6"/>
        <end position="24"/>
    </location>
</feature>